<gene>
    <name evidence="2" type="ORF">Q5H93_17325</name>
</gene>
<dbReference type="RefSeq" id="WP_305007878.1">
    <property type="nucleotide sequence ID" value="NZ_JAUQSY010000012.1"/>
</dbReference>
<evidence type="ECO:0000313" key="3">
    <source>
        <dbReference type="Proteomes" id="UP001176429"/>
    </source>
</evidence>
<protein>
    <submittedName>
        <fullName evidence="2">Uncharacterized protein</fullName>
    </submittedName>
</protein>
<sequence>MMVTVRNLTLLLLVYLPGACVSVPAKTGTDPRVAAYFQDYFAVLHREVDGTGDLAALKSKDYELLLINGDSLYMVARVGEALRFIQTISGIQAPIRNPGQYTAAPAPTRAVLRRWEQWYQANQHALRWDEITKQPVRK</sequence>
<dbReference type="EMBL" id="JAUQSY010000012">
    <property type="protein sequence ID" value="MDO7876509.1"/>
    <property type="molecule type" value="Genomic_DNA"/>
</dbReference>
<evidence type="ECO:0000256" key="1">
    <source>
        <dbReference type="SAM" id="SignalP"/>
    </source>
</evidence>
<proteinExistence type="predicted"/>
<keyword evidence="1" id="KW-0732">Signal</keyword>
<feature type="chain" id="PRO_5046863849" evidence="1">
    <location>
        <begin position="26"/>
        <end position="138"/>
    </location>
</feature>
<keyword evidence="3" id="KW-1185">Reference proteome</keyword>
<organism evidence="2 3">
    <name type="scientific">Hymenobacter aranciens</name>
    <dbReference type="NCBI Taxonomy" id="3063996"/>
    <lineage>
        <taxon>Bacteria</taxon>
        <taxon>Pseudomonadati</taxon>
        <taxon>Bacteroidota</taxon>
        <taxon>Cytophagia</taxon>
        <taxon>Cytophagales</taxon>
        <taxon>Hymenobacteraceae</taxon>
        <taxon>Hymenobacter</taxon>
    </lineage>
</organism>
<name>A0ABT9BE36_9BACT</name>
<comment type="caution">
    <text evidence="2">The sequence shown here is derived from an EMBL/GenBank/DDBJ whole genome shotgun (WGS) entry which is preliminary data.</text>
</comment>
<evidence type="ECO:0000313" key="2">
    <source>
        <dbReference type="EMBL" id="MDO7876509.1"/>
    </source>
</evidence>
<accession>A0ABT9BE36</accession>
<feature type="signal peptide" evidence="1">
    <location>
        <begin position="1"/>
        <end position="25"/>
    </location>
</feature>
<reference evidence="2" key="1">
    <citation type="submission" date="2023-07" db="EMBL/GenBank/DDBJ databases">
        <authorList>
            <person name="Kim M.K."/>
        </authorList>
    </citation>
    <scope>NUCLEOTIDE SEQUENCE</scope>
    <source>
        <strain evidence="2">ASUV-10-1</strain>
    </source>
</reference>
<dbReference type="Proteomes" id="UP001176429">
    <property type="component" value="Unassembled WGS sequence"/>
</dbReference>